<evidence type="ECO:0000313" key="19">
    <source>
        <dbReference type="Proteomes" id="UP000535509"/>
    </source>
</evidence>
<dbReference type="SUPFAM" id="SSF48695">
    <property type="entry name" value="Multiheme cytochromes"/>
    <property type="match status" value="1"/>
</dbReference>
<keyword evidence="6 13" id="KW-0479">Metal-binding</keyword>
<feature type="binding site" description="axial binding residue" evidence="13">
    <location>
        <position position="140"/>
    </location>
    <ligand>
        <name>heme c</name>
        <dbReference type="ChEBI" id="CHEBI:61717"/>
        <label>2</label>
    </ligand>
    <ligandPart>
        <name>Fe</name>
        <dbReference type="ChEBI" id="CHEBI:18248"/>
    </ligandPart>
</feature>
<evidence type="ECO:0000313" key="18">
    <source>
        <dbReference type="EMBL" id="EAK0467887.1"/>
    </source>
</evidence>
<dbReference type="InterPro" id="IPR005591">
    <property type="entry name" value="NapB"/>
</dbReference>
<evidence type="ECO:0000256" key="9">
    <source>
        <dbReference type="ARBA" id="ARBA00022982"/>
    </source>
</evidence>
<evidence type="ECO:0000313" key="16">
    <source>
        <dbReference type="EMBL" id="EAI8859865.1"/>
    </source>
</evidence>
<evidence type="ECO:0000256" key="2">
    <source>
        <dbReference type="ARBA" id="ARBA00007368"/>
    </source>
</evidence>
<accession>A0A5L4XG98</accession>
<evidence type="ECO:0000256" key="3">
    <source>
        <dbReference type="ARBA" id="ARBA00013773"/>
    </source>
</evidence>
<dbReference type="EMBL" id="AABQDW010000001">
    <property type="protein sequence ID" value="EAI5407100.1"/>
    <property type="molecule type" value="Genomic_DNA"/>
</dbReference>
<dbReference type="GO" id="GO:0009061">
    <property type="term" value="P:anaerobic respiration"/>
    <property type="evidence" value="ECO:0007669"/>
    <property type="project" value="InterPro"/>
</dbReference>
<organism evidence="18">
    <name type="scientific">Campylobacter fetus</name>
    <dbReference type="NCBI Taxonomy" id="196"/>
    <lineage>
        <taxon>Bacteria</taxon>
        <taxon>Pseudomonadati</taxon>
        <taxon>Campylobacterota</taxon>
        <taxon>Epsilonproteobacteria</taxon>
        <taxon>Campylobacterales</taxon>
        <taxon>Campylobacteraceae</taxon>
        <taxon>Campylobacter</taxon>
    </lineage>
</organism>
<comment type="caution">
    <text evidence="18">The sequence shown here is derived from an EMBL/GenBank/DDBJ whole genome shotgun (WGS) entry which is preliminary data.</text>
</comment>
<evidence type="ECO:0000313" key="17">
    <source>
        <dbReference type="EMBL" id="EAK0452337.1"/>
    </source>
</evidence>
<dbReference type="OMA" id="ENAPPMI"/>
<evidence type="ECO:0000313" key="15">
    <source>
        <dbReference type="EMBL" id="EAI5407100.1"/>
    </source>
</evidence>
<dbReference type="EMBL" id="AABTCC010000033">
    <property type="protein sequence ID" value="EAI8859865.1"/>
    <property type="molecule type" value="Genomic_DNA"/>
</dbReference>
<gene>
    <name evidence="17" type="ORF">AAH17_01490</name>
    <name evidence="18" type="ORF">AAH24_00665</name>
    <name evidence="15" type="ORF">BVH53_00020</name>
    <name evidence="16" type="ORF">CX802_08505</name>
</gene>
<dbReference type="Proteomes" id="UP000557842">
    <property type="component" value="Unassembled WGS sequence"/>
</dbReference>
<evidence type="ECO:0000256" key="10">
    <source>
        <dbReference type="ARBA" id="ARBA00023004"/>
    </source>
</evidence>
<dbReference type="PANTHER" id="PTHR38604">
    <property type="entry name" value="PERIPLASMIC NITRATE REDUCTASE, ELECTRON TRANSFER SUBUNIT"/>
    <property type="match status" value="1"/>
</dbReference>
<keyword evidence="7 14" id="KW-0732">Signal</keyword>
<feature type="binding site" description="covalent" evidence="12">
    <location>
        <position position="97"/>
    </location>
    <ligand>
        <name>heme c</name>
        <dbReference type="ChEBI" id="CHEBI:61717"/>
        <label>1</label>
    </ligand>
</feature>
<feature type="binding site" description="axial binding residue" evidence="13">
    <location>
        <position position="98"/>
    </location>
    <ligand>
        <name>heme c</name>
        <dbReference type="ChEBI" id="CHEBI:61717"/>
        <label>1</label>
    </ligand>
    <ligandPart>
        <name>Fe</name>
        <dbReference type="ChEBI" id="CHEBI:18248"/>
    </ligandPart>
</feature>
<comment type="PTM">
    <text evidence="12">Binds 2 heme C groups per subunit.</text>
</comment>
<feature type="signal peptide" evidence="14">
    <location>
        <begin position="1"/>
        <end position="20"/>
    </location>
</feature>
<feature type="chain" id="PRO_5044621712" description="Periplasmic nitrate reductase, electron transfer subunit" evidence="14">
    <location>
        <begin position="21"/>
        <end position="177"/>
    </location>
</feature>
<proteinExistence type="inferred from homology"/>
<keyword evidence="4" id="KW-0813">Transport</keyword>
<keyword evidence="19" id="KW-1185">Reference proteome</keyword>
<dbReference type="Proteomes" id="UP000535509">
    <property type="component" value="Unassembled WGS sequence"/>
</dbReference>
<dbReference type="Gene3D" id="1.10.1130.10">
    <property type="entry name" value="Flavocytochrome C3, Chain A"/>
    <property type="match status" value="1"/>
</dbReference>
<dbReference type="GO" id="GO:0042597">
    <property type="term" value="C:periplasmic space"/>
    <property type="evidence" value="ECO:0007669"/>
    <property type="project" value="UniProtKB-SubCell"/>
</dbReference>
<evidence type="ECO:0000256" key="1">
    <source>
        <dbReference type="ARBA" id="ARBA00004418"/>
    </source>
</evidence>
<evidence type="ECO:0000256" key="12">
    <source>
        <dbReference type="PIRSR" id="PIRSR006105-1"/>
    </source>
</evidence>
<dbReference type="GO" id="GO:0046872">
    <property type="term" value="F:metal ion binding"/>
    <property type="evidence" value="ECO:0007669"/>
    <property type="project" value="UniProtKB-KW"/>
</dbReference>
<feature type="binding site" description="covalent" evidence="12">
    <location>
        <position position="136"/>
    </location>
    <ligand>
        <name>heme c</name>
        <dbReference type="ChEBI" id="CHEBI:61717"/>
        <label>2</label>
    </ligand>
</feature>
<dbReference type="EMBL" id="AACCXM010000001">
    <property type="protein sequence ID" value="EAK0467887.1"/>
    <property type="molecule type" value="Genomic_DNA"/>
</dbReference>
<evidence type="ECO:0000256" key="11">
    <source>
        <dbReference type="ARBA" id="ARBA00031832"/>
    </source>
</evidence>
<feature type="binding site" description="axial binding residue" evidence="13">
    <location>
        <position position="115"/>
    </location>
    <ligand>
        <name>heme c</name>
        <dbReference type="ChEBI" id="CHEBI:61717"/>
        <label>2</label>
    </ligand>
    <ligandPart>
        <name>Fe</name>
        <dbReference type="ChEBI" id="CHEBI:18248"/>
    </ligandPart>
</feature>
<keyword evidence="10 13" id="KW-0408">Iron</keyword>
<dbReference type="AlphaFoldDB" id="A0A5L4XG98"/>
<evidence type="ECO:0000256" key="5">
    <source>
        <dbReference type="ARBA" id="ARBA00022617"/>
    </source>
</evidence>
<evidence type="ECO:0000256" key="13">
    <source>
        <dbReference type="PIRSR" id="PIRSR006105-2"/>
    </source>
</evidence>
<protein>
    <recommendedName>
        <fullName evidence="3">Periplasmic nitrate reductase, electron transfer subunit</fullName>
    </recommendedName>
    <alternativeName>
        <fullName evidence="11">Diheme cytochrome c NapB</fullName>
    </alternativeName>
</protein>
<keyword evidence="5 12" id="KW-0349">Heme</keyword>
<dbReference type="RefSeq" id="WP_002849811.1">
    <property type="nucleotide sequence ID" value="NZ_AABUZP020000005.1"/>
</dbReference>
<evidence type="ECO:0000256" key="14">
    <source>
        <dbReference type="SAM" id="SignalP"/>
    </source>
</evidence>
<feature type="binding site" description="covalent" evidence="12">
    <location>
        <position position="94"/>
    </location>
    <ligand>
        <name>heme c</name>
        <dbReference type="ChEBI" id="CHEBI:61717"/>
        <label>1</label>
    </ligand>
</feature>
<feature type="binding site" description="covalent" evidence="12">
    <location>
        <position position="139"/>
    </location>
    <ligand>
        <name>heme c</name>
        <dbReference type="ChEBI" id="CHEBI:61717"/>
        <label>2</label>
    </ligand>
</feature>
<dbReference type="PIRSF" id="PIRSF006105">
    <property type="entry name" value="NapB"/>
    <property type="match status" value="1"/>
</dbReference>
<feature type="binding site" description="axial binding residue" evidence="13">
    <location>
        <position position="79"/>
    </location>
    <ligand>
        <name>heme c</name>
        <dbReference type="ChEBI" id="CHEBI:61717"/>
        <label>1</label>
    </ligand>
    <ligandPart>
        <name>Fe</name>
        <dbReference type="ChEBI" id="CHEBI:18248"/>
    </ligandPart>
</feature>
<dbReference type="PROSITE" id="PS51257">
    <property type="entry name" value="PROKAR_LIPOPROTEIN"/>
    <property type="match status" value="1"/>
</dbReference>
<dbReference type="GeneID" id="61064983"/>
<name>A0A5L4XG98_CAMFE</name>
<evidence type="ECO:0000256" key="4">
    <source>
        <dbReference type="ARBA" id="ARBA00022448"/>
    </source>
</evidence>
<evidence type="ECO:0000256" key="6">
    <source>
        <dbReference type="ARBA" id="ARBA00022723"/>
    </source>
</evidence>
<evidence type="ECO:0000256" key="7">
    <source>
        <dbReference type="ARBA" id="ARBA00022729"/>
    </source>
</evidence>
<keyword evidence="8" id="KW-0574">Periplasm</keyword>
<dbReference type="Pfam" id="PF03892">
    <property type="entry name" value="NapB"/>
    <property type="match status" value="1"/>
</dbReference>
<comment type="subcellular location">
    <subcellularLocation>
        <location evidence="1">Periplasm</location>
    </subcellularLocation>
</comment>
<dbReference type="EMBL" id="AACCXK010000002">
    <property type="protein sequence ID" value="EAK0452337.1"/>
    <property type="molecule type" value="Genomic_DNA"/>
</dbReference>
<evidence type="ECO:0000313" key="20">
    <source>
        <dbReference type="Proteomes" id="UP000557842"/>
    </source>
</evidence>
<keyword evidence="9" id="KW-0249">Electron transport</keyword>
<reference evidence="18 20" key="1">
    <citation type="submission" date="2018-05" db="EMBL/GenBank/DDBJ databases">
        <authorList>
            <consortium name="PulseNet: The National Subtyping Network for Foodborne Disease Surveillance"/>
            <person name="Tarr C.L."/>
            <person name="Trees E."/>
            <person name="Katz L.S."/>
            <person name="Carleton-Romer H.A."/>
            <person name="Stroika S."/>
            <person name="Kucerova Z."/>
            <person name="Roache K.F."/>
            <person name="Sabol A.L."/>
            <person name="Besser J."/>
            <person name="Gerner-Smidt P."/>
        </authorList>
    </citation>
    <scope>NUCLEOTIDE SEQUENCE</scope>
    <source>
        <strain evidence="17">2014D-0197</strain>
        <strain evidence="15 20">2016D-0221</strain>
        <strain evidence="18">D4313</strain>
        <strain evidence="16 19">PNUSAC001503</strain>
    </source>
</reference>
<dbReference type="PANTHER" id="PTHR38604:SF1">
    <property type="entry name" value="PERIPLASMIC NITRATE REDUCTASE, ELECTRON TRANSFER SUBUNIT"/>
    <property type="match status" value="1"/>
</dbReference>
<comment type="similarity">
    <text evidence="2">Belongs to the NapB family.</text>
</comment>
<dbReference type="InterPro" id="IPR036280">
    <property type="entry name" value="Multihaem_cyt_sf"/>
</dbReference>
<evidence type="ECO:0000256" key="8">
    <source>
        <dbReference type="ARBA" id="ARBA00022764"/>
    </source>
</evidence>
<sequence>MKTIILCLAAGLFISACSLANPADKNKSPVSDTEIGLRNVDLNDENNVANPDIKWLGDAPGTNKTFDRSFENAPPLISHSLDGLVPITIESNSCLSCHVPEVAKDAGTIPVPKSHLVVLRTGKDLNGQVSDERFNCTQCHVPQADVKPLKKNNFKADFRYKDSNESSNLLDILNQGI</sequence>